<evidence type="ECO:0000313" key="1">
    <source>
        <dbReference type="EMBL" id="MXG88931.1"/>
    </source>
</evidence>
<dbReference type="RefSeq" id="WP_160875891.1">
    <property type="nucleotide sequence ID" value="NZ_WUEK01000003.1"/>
</dbReference>
<protein>
    <submittedName>
        <fullName evidence="1">Uncharacterized protein</fullName>
    </submittedName>
</protein>
<organism evidence="1 2">
    <name type="scientific">Nocardioides flavescens</name>
    <dbReference type="NCBI Taxonomy" id="2691959"/>
    <lineage>
        <taxon>Bacteria</taxon>
        <taxon>Bacillati</taxon>
        <taxon>Actinomycetota</taxon>
        <taxon>Actinomycetes</taxon>
        <taxon>Propionibacteriales</taxon>
        <taxon>Nocardioidaceae</taxon>
        <taxon>Nocardioides</taxon>
    </lineage>
</organism>
<keyword evidence="2" id="KW-1185">Reference proteome</keyword>
<dbReference type="EMBL" id="WUEK01000003">
    <property type="protein sequence ID" value="MXG88931.1"/>
    <property type="molecule type" value="Genomic_DNA"/>
</dbReference>
<gene>
    <name evidence="1" type="ORF">GRQ65_05135</name>
</gene>
<dbReference type="Proteomes" id="UP000473325">
    <property type="component" value="Unassembled WGS sequence"/>
</dbReference>
<reference evidence="1 2" key="1">
    <citation type="submission" date="2019-12" db="EMBL/GenBank/DDBJ databases">
        <authorList>
            <person name="Kun Z."/>
        </authorList>
    </citation>
    <scope>NUCLEOTIDE SEQUENCE [LARGE SCALE GENOMIC DNA]</scope>
    <source>
        <strain evidence="1 2">YIM 123512</strain>
    </source>
</reference>
<dbReference type="AlphaFoldDB" id="A0A6L7EYM7"/>
<evidence type="ECO:0000313" key="2">
    <source>
        <dbReference type="Proteomes" id="UP000473325"/>
    </source>
</evidence>
<name>A0A6L7EYM7_9ACTN</name>
<proteinExistence type="predicted"/>
<accession>A0A6L7EYM7</accession>
<sequence>MARTLIVFALGVLVGAVVWPTGPGTGLEAGLHGLSATVAQLLSGAADLLTPGSPGPGRP</sequence>
<comment type="caution">
    <text evidence="1">The sequence shown here is derived from an EMBL/GenBank/DDBJ whole genome shotgun (WGS) entry which is preliminary data.</text>
</comment>